<dbReference type="InterPro" id="IPR016167">
    <property type="entry name" value="FAD-bd_PCMH_sub1"/>
</dbReference>
<dbReference type="Gene3D" id="3.30.465.10">
    <property type="match status" value="1"/>
</dbReference>
<sequence>MYSAARFHRPGSVEELQEIVRRASSVKALGTRHSFSSVADTEGDLVSLERLSRTITVNADQQTVRIGGGVRYGELGAALHAQGFALPNLASLPQLSVAGACATGTHGSGDASPVLASAVTRLELLTASGDLLELSPEHGAEMFRGAVVSVGALGIVTALTLAVEPTYEVRQDVYEHLALEQVAGQFDEVMSAADSVSLFTTWQNDTFHQAWLKRRVHGAVLAAPRTWFGATLAEQDLHPVPGASATPCTPQGGRPGPWFERWPHFRMGQTPSSGEEVQSEYLFPRQHAPAALRALFALGPHLAPLLLVSEVRTVAADSFWLSPCSGHDCAAVHFTWRQDEPAVRALLPLIESALTPFGARPHWGKVFVTPPQRWLGRQSRLADFRDLMQTLDPDGKFQNAFLKATFLDQNNF</sequence>
<dbReference type="PANTHER" id="PTHR43762:SF1">
    <property type="entry name" value="D-ARABINONO-1,4-LACTONE OXIDASE"/>
    <property type="match status" value="1"/>
</dbReference>
<dbReference type="SUPFAM" id="SSF56176">
    <property type="entry name" value="FAD-binding/transporter-associated domain-like"/>
    <property type="match status" value="1"/>
</dbReference>
<feature type="domain" description="FAD-binding PCMH-type" evidence="2">
    <location>
        <begin position="1"/>
        <end position="166"/>
    </location>
</feature>
<dbReference type="InterPro" id="IPR016171">
    <property type="entry name" value="Vanillyl_alc_oxidase_C-sub2"/>
</dbReference>
<dbReference type="InterPro" id="IPR036318">
    <property type="entry name" value="FAD-bd_PCMH-like_sf"/>
</dbReference>
<dbReference type="GO" id="GO:0016020">
    <property type="term" value="C:membrane"/>
    <property type="evidence" value="ECO:0007669"/>
    <property type="project" value="InterPro"/>
</dbReference>
<dbReference type="PIRSF" id="PIRSF000136">
    <property type="entry name" value="LGO_GLO"/>
    <property type="match status" value="1"/>
</dbReference>
<dbReference type="PROSITE" id="PS51387">
    <property type="entry name" value="FAD_PCMH"/>
    <property type="match status" value="1"/>
</dbReference>
<organism evidence="3 4">
    <name type="scientific">Deinococcus ruber</name>
    <dbReference type="NCBI Taxonomy" id="1848197"/>
    <lineage>
        <taxon>Bacteria</taxon>
        <taxon>Thermotogati</taxon>
        <taxon>Deinococcota</taxon>
        <taxon>Deinococci</taxon>
        <taxon>Deinococcales</taxon>
        <taxon>Deinococcaceae</taxon>
        <taxon>Deinococcus</taxon>
    </lineage>
</organism>
<reference evidence="3" key="1">
    <citation type="journal article" date="2014" name="Int. J. Syst. Evol. Microbiol.">
        <title>Complete genome sequence of Corynebacterium casei LMG S-19264T (=DSM 44701T), isolated from a smear-ripened cheese.</title>
        <authorList>
            <consortium name="US DOE Joint Genome Institute (JGI-PGF)"/>
            <person name="Walter F."/>
            <person name="Albersmeier A."/>
            <person name="Kalinowski J."/>
            <person name="Ruckert C."/>
        </authorList>
    </citation>
    <scope>NUCLEOTIDE SEQUENCE</scope>
    <source>
        <strain evidence="3">JCM 31311</strain>
    </source>
</reference>
<dbReference type="GO" id="GO:0080049">
    <property type="term" value="F:L-gulono-1,4-lactone dehydrogenase activity"/>
    <property type="evidence" value="ECO:0007669"/>
    <property type="project" value="TreeGrafter"/>
</dbReference>
<dbReference type="InterPro" id="IPR010031">
    <property type="entry name" value="FAD_lactone_oxidase-like"/>
</dbReference>
<dbReference type="Gene3D" id="3.30.43.10">
    <property type="entry name" value="Uridine Diphospho-n-acetylenolpyruvylglucosamine Reductase, domain 2"/>
    <property type="match status" value="1"/>
</dbReference>
<comment type="caution">
    <text evidence="3">The sequence shown here is derived from an EMBL/GenBank/DDBJ whole genome shotgun (WGS) entry which is preliminary data.</text>
</comment>
<dbReference type="GO" id="GO:0003885">
    <property type="term" value="F:D-arabinono-1,4-lactone oxidase activity"/>
    <property type="evidence" value="ECO:0007669"/>
    <property type="project" value="InterPro"/>
</dbReference>
<dbReference type="AlphaFoldDB" id="A0A918F6G2"/>
<dbReference type="Pfam" id="PF01565">
    <property type="entry name" value="FAD_binding_4"/>
    <property type="match status" value="1"/>
</dbReference>
<dbReference type="InterPro" id="IPR016169">
    <property type="entry name" value="FAD-bd_PCMH_sub2"/>
</dbReference>
<evidence type="ECO:0000313" key="4">
    <source>
        <dbReference type="Proteomes" id="UP000603865"/>
    </source>
</evidence>
<proteinExistence type="predicted"/>
<evidence type="ECO:0000256" key="1">
    <source>
        <dbReference type="ARBA" id="ARBA00023002"/>
    </source>
</evidence>
<dbReference type="Gene3D" id="3.30.70.2520">
    <property type="match status" value="1"/>
</dbReference>
<gene>
    <name evidence="3" type="ORF">GCM10008957_18300</name>
</gene>
<accession>A0A918F6G2</accession>
<dbReference type="Gene3D" id="1.10.45.10">
    <property type="entry name" value="Vanillyl-alcohol Oxidase, Chain A, domain 4"/>
    <property type="match status" value="1"/>
</dbReference>
<dbReference type="EMBL" id="BMQL01000008">
    <property type="protein sequence ID" value="GGR05888.1"/>
    <property type="molecule type" value="Genomic_DNA"/>
</dbReference>
<dbReference type="PANTHER" id="PTHR43762">
    <property type="entry name" value="L-GULONOLACTONE OXIDASE"/>
    <property type="match status" value="1"/>
</dbReference>
<keyword evidence="4" id="KW-1185">Reference proteome</keyword>
<dbReference type="InterPro" id="IPR016166">
    <property type="entry name" value="FAD-bd_PCMH"/>
</dbReference>
<name>A0A918F6G2_9DEIO</name>
<dbReference type="Pfam" id="PF04030">
    <property type="entry name" value="ALO"/>
    <property type="match status" value="1"/>
</dbReference>
<protein>
    <submittedName>
        <fullName evidence="3">FAD-binding protein</fullName>
    </submittedName>
</protein>
<dbReference type="GO" id="GO:0071949">
    <property type="term" value="F:FAD binding"/>
    <property type="evidence" value="ECO:0007669"/>
    <property type="project" value="InterPro"/>
</dbReference>
<dbReference type="InterPro" id="IPR006094">
    <property type="entry name" value="Oxid_FAD_bind_N"/>
</dbReference>
<dbReference type="Proteomes" id="UP000603865">
    <property type="component" value="Unassembled WGS sequence"/>
</dbReference>
<keyword evidence="1" id="KW-0560">Oxidoreductase</keyword>
<dbReference type="InterPro" id="IPR007173">
    <property type="entry name" value="ALO_C"/>
</dbReference>
<evidence type="ECO:0000313" key="3">
    <source>
        <dbReference type="EMBL" id="GGR05888.1"/>
    </source>
</evidence>
<evidence type="ECO:0000259" key="2">
    <source>
        <dbReference type="PROSITE" id="PS51387"/>
    </source>
</evidence>
<reference evidence="3" key="2">
    <citation type="submission" date="2020-09" db="EMBL/GenBank/DDBJ databases">
        <authorList>
            <person name="Sun Q."/>
            <person name="Ohkuma M."/>
        </authorList>
    </citation>
    <scope>NUCLEOTIDE SEQUENCE</scope>
    <source>
        <strain evidence="3">JCM 31311</strain>
    </source>
</reference>
<dbReference type="Gene3D" id="3.30.70.2530">
    <property type="match status" value="1"/>
</dbReference>